<evidence type="ECO:0000256" key="8">
    <source>
        <dbReference type="ARBA" id="ARBA00022989"/>
    </source>
</evidence>
<feature type="transmembrane region" description="Helical" evidence="12">
    <location>
        <begin position="710"/>
        <end position="727"/>
    </location>
</feature>
<dbReference type="CDD" id="cd02094">
    <property type="entry name" value="P-type_ATPase_Cu-like"/>
    <property type="match status" value="1"/>
</dbReference>
<dbReference type="FunFam" id="3.30.70.100:FF:000005">
    <property type="entry name" value="Copper-exporting P-type ATPase A"/>
    <property type="match status" value="1"/>
</dbReference>
<dbReference type="GO" id="GO:0043682">
    <property type="term" value="F:P-type divalent copper transporter activity"/>
    <property type="evidence" value="ECO:0007669"/>
    <property type="project" value="TreeGrafter"/>
</dbReference>
<dbReference type="PROSITE" id="PS01047">
    <property type="entry name" value="HMA_1"/>
    <property type="match status" value="1"/>
</dbReference>
<dbReference type="PROSITE" id="PS00154">
    <property type="entry name" value="ATPASE_E1_E2"/>
    <property type="match status" value="1"/>
</dbReference>
<evidence type="ECO:0000313" key="15">
    <source>
        <dbReference type="EMBL" id="QES36302.1"/>
    </source>
</evidence>
<comment type="similarity">
    <text evidence="2 12">Belongs to the cation transport ATPase (P-type) (TC 3.A.3) family. Type IB subfamily.</text>
</comment>
<dbReference type="Pfam" id="PF00702">
    <property type="entry name" value="Hydrolase"/>
    <property type="match status" value="1"/>
</dbReference>
<accession>A0A5P2C0P4</accession>
<feature type="transmembrane region" description="Helical" evidence="12">
    <location>
        <begin position="362"/>
        <end position="384"/>
    </location>
</feature>
<evidence type="ECO:0000256" key="11">
    <source>
        <dbReference type="ARBA" id="ARBA00074171"/>
    </source>
</evidence>
<proteinExistence type="inferred from homology"/>
<dbReference type="CDD" id="cd00371">
    <property type="entry name" value="HMA"/>
    <property type="match status" value="1"/>
</dbReference>
<dbReference type="SUPFAM" id="SSF81653">
    <property type="entry name" value="Calcium ATPase, transduction domain A"/>
    <property type="match status" value="1"/>
</dbReference>
<dbReference type="RefSeq" id="WP_150218579.1">
    <property type="nucleotide sequence ID" value="NZ_CP029192.1"/>
</dbReference>
<dbReference type="SUPFAM" id="SSF81665">
    <property type="entry name" value="Calcium ATPase, transmembrane domain M"/>
    <property type="match status" value="1"/>
</dbReference>
<dbReference type="Gene3D" id="3.40.50.1000">
    <property type="entry name" value="HAD superfamily/HAD-like"/>
    <property type="match status" value="1"/>
</dbReference>
<dbReference type="InterPro" id="IPR023214">
    <property type="entry name" value="HAD_sf"/>
</dbReference>
<evidence type="ECO:0000256" key="10">
    <source>
        <dbReference type="ARBA" id="ARBA00049360"/>
    </source>
</evidence>
<dbReference type="InterPro" id="IPR023299">
    <property type="entry name" value="ATPase_P-typ_cyto_dom_N"/>
</dbReference>
<dbReference type="InterPro" id="IPR059000">
    <property type="entry name" value="ATPase_P-type_domA"/>
</dbReference>
<dbReference type="SUPFAM" id="SSF55008">
    <property type="entry name" value="HMA, heavy metal-associated domain"/>
    <property type="match status" value="1"/>
</dbReference>
<dbReference type="GO" id="GO:0005524">
    <property type="term" value="F:ATP binding"/>
    <property type="evidence" value="ECO:0007669"/>
    <property type="project" value="UniProtKB-UniRule"/>
</dbReference>
<name>A0A5P2C0P4_STRVZ</name>
<dbReference type="PRINTS" id="PR00119">
    <property type="entry name" value="CATATPASE"/>
</dbReference>
<dbReference type="Gene3D" id="2.70.150.10">
    <property type="entry name" value="Calcium-transporting ATPase, cytoplasmic transduction domain A"/>
    <property type="match status" value="1"/>
</dbReference>
<keyword evidence="3 12" id="KW-0812">Transmembrane</keyword>
<dbReference type="GO" id="GO:0005507">
    <property type="term" value="F:copper ion binding"/>
    <property type="evidence" value="ECO:0007669"/>
    <property type="project" value="TreeGrafter"/>
</dbReference>
<keyword evidence="8 12" id="KW-1133">Transmembrane helix</keyword>
<feature type="transmembrane region" description="Helical" evidence="12">
    <location>
        <begin position="206"/>
        <end position="225"/>
    </location>
</feature>
<feature type="domain" description="HMA" evidence="14">
    <location>
        <begin position="2"/>
        <end position="71"/>
    </location>
</feature>
<evidence type="ECO:0000256" key="4">
    <source>
        <dbReference type="ARBA" id="ARBA00022723"/>
    </source>
</evidence>
<dbReference type="SFLD" id="SFLDF00027">
    <property type="entry name" value="p-type_atpase"/>
    <property type="match status" value="1"/>
</dbReference>
<dbReference type="Pfam" id="PF00403">
    <property type="entry name" value="HMA"/>
    <property type="match status" value="1"/>
</dbReference>
<keyword evidence="7" id="KW-1278">Translocase</keyword>
<evidence type="ECO:0000256" key="1">
    <source>
        <dbReference type="ARBA" id="ARBA00004651"/>
    </source>
</evidence>
<dbReference type="InterPro" id="IPR044492">
    <property type="entry name" value="P_typ_ATPase_HD_dom"/>
</dbReference>
<feature type="transmembrane region" description="Helical" evidence="12">
    <location>
        <begin position="390"/>
        <end position="411"/>
    </location>
</feature>
<protein>
    <recommendedName>
        <fullName evidence="11">Cation-transporting P-type ATPase B</fullName>
    </recommendedName>
</protein>
<evidence type="ECO:0000256" key="12">
    <source>
        <dbReference type="RuleBase" id="RU362081"/>
    </source>
</evidence>
<dbReference type="InterPro" id="IPR018303">
    <property type="entry name" value="ATPase_P-typ_P_site"/>
</dbReference>
<evidence type="ECO:0000256" key="3">
    <source>
        <dbReference type="ARBA" id="ARBA00022692"/>
    </source>
</evidence>
<dbReference type="GO" id="GO:0055070">
    <property type="term" value="P:copper ion homeostasis"/>
    <property type="evidence" value="ECO:0007669"/>
    <property type="project" value="TreeGrafter"/>
</dbReference>
<feature type="transmembrane region" description="Helical" evidence="12">
    <location>
        <begin position="733"/>
        <end position="751"/>
    </location>
</feature>
<dbReference type="PRINTS" id="PR00120">
    <property type="entry name" value="HATPASE"/>
</dbReference>
<feature type="transmembrane region" description="Helical" evidence="12">
    <location>
        <begin position="166"/>
        <end position="186"/>
    </location>
</feature>
<evidence type="ECO:0000256" key="7">
    <source>
        <dbReference type="ARBA" id="ARBA00022967"/>
    </source>
</evidence>
<evidence type="ECO:0000256" key="2">
    <source>
        <dbReference type="ARBA" id="ARBA00006024"/>
    </source>
</evidence>
<dbReference type="SUPFAM" id="SSF56784">
    <property type="entry name" value="HAD-like"/>
    <property type="match status" value="1"/>
</dbReference>
<dbReference type="GO" id="GO:0016887">
    <property type="term" value="F:ATP hydrolysis activity"/>
    <property type="evidence" value="ECO:0007669"/>
    <property type="project" value="InterPro"/>
</dbReference>
<comment type="subcellular location">
    <subcellularLocation>
        <location evidence="1">Cell membrane</location>
        <topology evidence="1">Multi-pass membrane protein</topology>
    </subcellularLocation>
</comment>
<dbReference type="PANTHER" id="PTHR43520:SF8">
    <property type="entry name" value="P-TYPE CU(+) TRANSPORTER"/>
    <property type="match status" value="1"/>
</dbReference>
<dbReference type="InterPro" id="IPR006121">
    <property type="entry name" value="HMA_dom"/>
</dbReference>
<dbReference type="FunFam" id="2.70.150.10:FF:000002">
    <property type="entry name" value="Copper-transporting ATPase 1, putative"/>
    <property type="match status" value="1"/>
</dbReference>
<evidence type="ECO:0000256" key="9">
    <source>
        <dbReference type="ARBA" id="ARBA00023136"/>
    </source>
</evidence>
<feature type="compositionally biased region" description="Low complexity" evidence="13">
    <location>
        <begin position="81"/>
        <end position="95"/>
    </location>
</feature>
<reference evidence="15 16" key="1">
    <citation type="submission" date="2018-05" db="EMBL/GenBank/DDBJ databases">
        <title>Streptomyces venezuelae.</title>
        <authorList>
            <person name="Kim W."/>
            <person name="Lee N."/>
            <person name="Cho B.-K."/>
        </authorList>
    </citation>
    <scope>NUCLEOTIDE SEQUENCE [LARGE SCALE GENOMIC DNA]</scope>
    <source>
        <strain evidence="15 16">ATCC 14584</strain>
    </source>
</reference>
<keyword evidence="9 12" id="KW-0472">Membrane</keyword>
<keyword evidence="12" id="KW-1003">Cell membrane</keyword>
<dbReference type="InterPro" id="IPR023298">
    <property type="entry name" value="ATPase_P-typ_TM_dom_sf"/>
</dbReference>
<gene>
    <name evidence="15" type="ORF">DEJ48_25450</name>
</gene>
<dbReference type="PANTHER" id="PTHR43520">
    <property type="entry name" value="ATP7, ISOFORM B"/>
    <property type="match status" value="1"/>
</dbReference>
<evidence type="ECO:0000256" key="6">
    <source>
        <dbReference type="ARBA" id="ARBA00022840"/>
    </source>
</evidence>
<dbReference type="InterPro" id="IPR001757">
    <property type="entry name" value="P_typ_ATPase"/>
</dbReference>
<dbReference type="GO" id="GO:0005886">
    <property type="term" value="C:plasma membrane"/>
    <property type="evidence" value="ECO:0007669"/>
    <property type="project" value="UniProtKB-SubCell"/>
</dbReference>
<evidence type="ECO:0000259" key="14">
    <source>
        <dbReference type="PROSITE" id="PS50846"/>
    </source>
</evidence>
<dbReference type="InterPro" id="IPR017969">
    <property type="entry name" value="Heavy-metal-associated_CS"/>
</dbReference>
<keyword evidence="5 12" id="KW-0547">Nucleotide-binding</keyword>
<dbReference type="SFLD" id="SFLDS00003">
    <property type="entry name" value="Haloacid_Dehalogenase"/>
    <property type="match status" value="1"/>
</dbReference>
<organism evidence="15 16">
    <name type="scientific">Streptomyces venezuelae</name>
    <dbReference type="NCBI Taxonomy" id="54571"/>
    <lineage>
        <taxon>Bacteria</taxon>
        <taxon>Bacillati</taxon>
        <taxon>Actinomycetota</taxon>
        <taxon>Actinomycetes</taxon>
        <taxon>Kitasatosporales</taxon>
        <taxon>Streptomycetaceae</taxon>
        <taxon>Streptomyces</taxon>
    </lineage>
</organism>
<dbReference type="InterPro" id="IPR036163">
    <property type="entry name" value="HMA_dom_sf"/>
</dbReference>
<dbReference type="NCBIfam" id="TIGR01494">
    <property type="entry name" value="ATPase_P-type"/>
    <property type="match status" value="2"/>
</dbReference>
<dbReference type="Gene3D" id="3.40.1110.10">
    <property type="entry name" value="Calcium-transporting ATPase, cytoplasmic domain N"/>
    <property type="match status" value="1"/>
</dbReference>
<dbReference type="EMBL" id="CP029192">
    <property type="protein sequence ID" value="QES36302.1"/>
    <property type="molecule type" value="Genomic_DNA"/>
</dbReference>
<evidence type="ECO:0000256" key="5">
    <source>
        <dbReference type="ARBA" id="ARBA00022741"/>
    </source>
</evidence>
<dbReference type="Gene3D" id="3.30.70.100">
    <property type="match status" value="1"/>
</dbReference>
<evidence type="ECO:0000313" key="16">
    <source>
        <dbReference type="Proteomes" id="UP000322927"/>
    </source>
</evidence>
<dbReference type="Proteomes" id="UP000322927">
    <property type="component" value="Chromosome"/>
</dbReference>
<sequence>MNEVELAVGGMTCASCSSRIEKKLNRMEGVTATVNLATEKAKVSFGETEDGAAVEVAQLIALVEKLGYTAEEIVPPPPEPLDAAPDGGPAPTTADITEPDTLRQRLIVSAVLSLPVVLLAMVPALQFDFWQWLSLTLAAPVVVWGGLPFHRAAFTNLRHGAATMDTLVSVGTLAAFGWSLWALFVGDAGMPGMRHGFDFTASPGDGASTVYLEVAAGVVTFILLGRWLEARSKRKAGSALRALLELGAKDVAVLRDGTERRVPVGQLAVGDRFVVRPGETVATDGTVDEGASAVDASMLTGESVPVDVGVGAAVTGGTVNVSGRLVVRATRVGSDTQLARMARLVEDAQTGKARVQRLADRIAGVFVPTVLLIAVGTLGGWLGATGDATAAFTAAVAVLIIACPCALGLATPTALMVGTGRGAQLGILIKGPEVLESTRRVDTVVLDKTGTVTTGRMELTDVHVVGDTQEQLLLRLAGALEHASEHPVARAVTAGAAERLGLDAGELPVPERFENVAGAGVRGTVDGHEVVAGRERLLAEAGVTGLEAVAKLRDDAEAAGRTAVLVAWDGAARGVLAVADAVKETSAEAVGELRSLGLTPVLLTGDNKAVARTVADAVGIAPDAVFAEVLPQDKVDVVRRLQGEGKVVAMVGDGVNDAAALATADLGLAMGTGTDSAIEASDLTLVRGDLRVAADAIRLSRKTLATIKGNLFWAFGYNVAALPLAAAGLLNPMIAGAAMAFSSVFVVTNSLRLRTFR</sequence>
<dbReference type="NCBIfam" id="TIGR01525">
    <property type="entry name" value="ATPase-IB_hvy"/>
    <property type="match status" value="1"/>
</dbReference>
<dbReference type="Pfam" id="PF00122">
    <property type="entry name" value="E1-E2_ATPase"/>
    <property type="match status" value="1"/>
</dbReference>
<dbReference type="SFLD" id="SFLDG00002">
    <property type="entry name" value="C1.7:_P-type_atpase_like"/>
    <property type="match status" value="1"/>
</dbReference>
<dbReference type="AlphaFoldDB" id="A0A5P2C0P4"/>
<dbReference type="InterPro" id="IPR036412">
    <property type="entry name" value="HAD-like_sf"/>
</dbReference>
<dbReference type="InterPro" id="IPR008250">
    <property type="entry name" value="ATPase_P-typ_transduc_dom_A_sf"/>
</dbReference>
<dbReference type="PROSITE" id="PS50846">
    <property type="entry name" value="HMA_2"/>
    <property type="match status" value="1"/>
</dbReference>
<keyword evidence="6 12" id="KW-0067">ATP-binding</keyword>
<dbReference type="InterPro" id="IPR027256">
    <property type="entry name" value="P-typ_ATPase_IB"/>
</dbReference>
<comment type="catalytic activity">
    <reaction evidence="10">
        <text>ATP + H2O = ADP + phosphate + H(+)</text>
        <dbReference type="Rhea" id="RHEA:13065"/>
        <dbReference type="ChEBI" id="CHEBI:15377"/>
        <dbReference type="ChEBI" id="CHEBI:15378"/>
        <dbReference type="ChEBI" id="CHEBI:30616"/>
        <dbReference type="ChEBI" id="CHEBI:43474"/>
        <dbReference type="ChEBI" id="CHEBI:456216"/>
    </reaction>
</comment>
<evidence type="ECO:0000256" key="13">
    <source>
        <dbReference type="SAM" id="MobiDB-lite"/>
    </source>
</evidence>
<feature type="transmembrane region" description="Helical" evidence="12">
    <location>
        <begin position="132"/>
        <end position="154"/>
    </location>
</feature>
<dbReference type="OrthoDB" id="7059309at2"/>
<feature type="region of interest" description="Disordered" evidence="13">
    <location>
        <begin position="74"/>
        <end position="96"/>
    </location>
</feature>
<keyword evidence="4 12" id="KW-0479">Metal-binding</keyword>
<feature type="transmembrane region" description="Helical" evidence="12">
    <location>
        <begin position="106"/>
        <end position="126"/>
    </location>
</feature>